<sequence>MHHVAVLLISAGATSKGKCIGFREVLDLLMRHRQSRGQRGSAVHLSTCLILYACTTGEPGRAFGRDVLVAEWHVWIPSVVWFSAISPGFVQFITNVKAAGEASKRLIRALPRCGLSARCFILCCIYLLRLCTSLYNCFSLSLSHLISSSVPQTSIPFLRGLL</sequence>
<dbReference type="AlphaFoldDB" id="A0A9P9FA46"/>
<keyword evidence="2" id="KW-1185">Reference proteome</keyword>
<organism evidence="1 2">
    <name type="scientific">Dactylonectria macrodidyma</name>
    <dbReference type="NCBI Taxonomy" id="307937"/>
    <lineage>
        <taxon>Eukaryota</taxon>
        <taxon>Fungi</taxon>
        <taxon>Dikarya</taxon>
        <taxon>Ascomycota</taxon>
        <taxon>Pezizomycotina</taxon>
        <taxon>Sordariomycetes</taxon>
        <taxon>Hypocreomycetidae</taxon>
        <taxon>Hypocreales</taxon>
        <taxon>Nectriaceae</taxon>
        <taxon>Dactylonectria</taxon>
    </lineage>
</organism>
<protein>
    <submittedName>
        <fullName evidence="1">Uncharacterized protein</fullName>
    </submittedName>
</protein>
<reference evidence="1" key="1">
    <citation type="journal article" date="2021" name="Nat. Commun.">
        <title>Genetic determinants of endophytism in the Arabidopsis root mycobiome.</title>
        <authorList>
            <person name="Mesny F."/>
            <person name="Miyauchi S."/>
            <person name="Thiergart T."/>
            <person name="Pickel B."/>
            <person name="Atanasova L."/>
            <person name="Karlsson M."/>
            <person name="Huettel B."/>
            <person name="Barry K.W."/>
            <person name="Haridas S."/>
            <person name="Chen C."/>
            <person name="Bauer D."/>
            <person name="Andreopoulos W."/>
            <person name="Pangilinan J."/>
            <person name="LaButti K."/>
            <person name="Riley R."/>
            <person name="Lipzen A."/>
            <person name="Clum A."/>
            <person name="Drula E."/>
            <person name="Henrissat B."/>
            <person name="Kohler A."/>
            <person name="Grigoriev I.V."/>
            <person name="Martin F.M."/>
            <person name="Hacquard S."/>
        </authorList>
    </citation>
    <scope>NUCLEOTIDE SEQUENCE</scope>
    <source>
        <strain evidence="1">MPI-CAGE-AT-0147</strain>
    </source>
</reference>
<comment type="caution">
    <text evidence="1">The sequence shown here is derived from an EMBL/GenBank/DDBJ whole genome shotgun (WGS) entry which is preliminary data.</text>
</comment>
<name>A0A9P9FA46_9HYPO</name>
<evidence type="ECO:0000313" key="1">
    <source>
        <dbReference type="EMBL" id="KAH7156777.1"/>
    </source>
</evidence>
<dbReference type="Proteomes" id="UP000738349">
    <property type="component" value="Unassembled WGS sequence"/>
</dbReference>
<proteinExistence type="predicted"/>
<accession>A0A9P9FA46</accession>
<evidence type="ECO:0000313" key="2">
    <source>
        <dbReference type="Proteomes" id="UP000738349"/>
    </source>
</evidence>
<dbReference type="EMBL" id="JAGMUV010000005">
    <property type="protein sequence ID" value="KAH7156777.1"/>
    <property type="molecule type" value="Genomic_DNA"/>
</dbReference>
<gene>
    <name evidence="1" type="ORF">EDB81DRAFT_399461</name>
</gene>